<dbReference type="Proteomes" id="UP001589810">
    <property type="component" value="Unassembled WGS sequence"/>
</dbReference>
<proteinExistence type="predicted"/>
<name>A0ABV6MU61_9PSEU</name>
<comment type="caution">
    <text evidence="1">The sequence shown here is derived from an EMBL/GenBank/DDBJ whole genome shotgun (WGS) entry which is preliminary data.</text>
</comment>
<keyword evidence="2" id="KW-1185">Reference proteome</keyword>
<protein>
    <submittedName>
        <fullName evidence="1">Uncharacterized protein</fullName>
    </submittedName>
</protein>
<dbReference type="EMBL" id="JBHLUD010000007">
    <property type="protein sequence ID" value="MFC0543873.1"/>
    <property type="molecule type" value="Genomic_DNA"/>
</dbReference>
<dbReference type="RefSeq" id="WP_273935357.1">
    <property type="nucleotide sequence ID" value="NZ_CP097263.1"/>
</dbReference>
<accession>A0ABV6MU61</accession>
<sequence>MASSDDAPRVFQPLPGRTVDRSAAYHALLRELLSLVGAEAPADDEPRWQDRARLAVRKAVKARTVQGPVPEEWFEPMMRATVHEPDPSFVGHLVVPAVAAWGLRPVLLALLDHLDNGTPADVAGVARAWYHTGGAPEAEHEASRDLYRRYQHTALRRFVTLDDLDARRCLLPGLRLQHRSFPPDMHELVDQAVHLARTSDDDYLRHRVEIQTRLT</sequence>
<evidence type="ECO:0000313" key="1">
    <source>
        <dbReference type="EMBL" id="MFC0543873.1"/>
    </source>
</evidence>
<organism evidence="1 2">
    <name type="scientific">Kutzneria chonburiensis</name>
    <dbReference type="NCBI Taxonomy" id="1483604"/>
    <lineage>
        <taxon>Bacteria</taxon>
        <taxon>Bacillati</taxon>
        <taxon>Actinomycetota</taxon>
        <taxon>Actinomycetes</taxon>
        <taxon>Pseudonocardiales</taxon>
        <taxon>Pseudonocardiaceae</taxon>
        <taxon>Kutzneria</taxon>
    </lineage>
</organism>
<evidence type="ECO:0000313" key="2">
    <source>
        <dbReference type="Proteomes" id="UP001589810"/>
    </source>
</evidence>
<gene>
    <name evidence="1" type="ORF">ACFFH7_20385</name>
</gene>
<reference evidence="1 2" key="1">
    <citation type="submission" date="2024-09" db="EMBL/GenBank/DDBJ databases">
        <authorList>
            <person name="Sun Q."/>
            <person name="Mori K."/>
        </authorList>
    </citation>
    <scope>NUCLEOTIDE SEQUENCE [LARGE SCALE GENOMIC DNA]</scope>
    <source>
        <strain evidence="1 2">TBRC 1432</strain>
    </source>
</reference>